<name>A0A368FXK9_ANCCA</name>
<evidence type="ECO:0000313" key="1">
    <source>
        <dbReference type="EMBL" id="RCN36924.1"/>
    </source>
</evidence>
<dbReference type="AlphaFoldDB" id="A0A368FXK9"/>
<proteinExistence type="predicted"/>
<reference evidence="1 2" key="1">
    <citation type="submission" date="2014-10" db="EMBL/GenBank/DDBJ databases">
        <title>Draft genome of the hookworm Ancylostoma caninum.</title>
        <authorList>
            <person name="Mitreva M."/>
        </authorList>
    </citation>
    <scope>NUCLEOTIDE SEQUENCE [LARGE SCALE GENOMIC DNA]</scope>
    <source>
        <strain evidence="1 2">Baltimore</strain>
    </source>
</reference>
<accession>A0A368FXK9</accession>
<comment type="caution">
    <text evidence="1">The sequence shown here is derived from an EMBL/GenBank/DDBJ whole genome shotgun (WGS) entry which is preliminary data.</text>
</comment>
<protein>
    <submittedName>
        <fullName evidence="1">Uncharacterized protein</fullName>
    </submittedName>
</protein>
<keyword evidence="2" id="KW-1185">Reference proteome</keyword>
<evidence type="ECO:0000313" key="2">
    <source>
        <dbReference type="Proteomes" id="UP000252519"/>
    </source>
</evidence>
<dbReference type="EMBL" id="JOJR01000513">
    <property type="protein sequence ID" value="RCN36924.1"/>
    <property type="molecule type" value="Genomic_DNA"/>
</dbReference>
<organism evidence="1 2">
    <name type="scientific">Ancylostoma caninum</name>
    <name type="common">Dog hookworm</name>
    <dbReference type="NCBI Taxonomy" id="29170"/>
    <lineage>
        <taxon>Eukaryota</taxon>
        <taxon>Metazoa</taxon>
        <taxon>Ecdysozoa</taxon>
        <taxon>Nematoda</taxon>
        <taxon>Chromadorea</taxon>
        <taxon>Rhabditida</taxon>
        <taxon>Rhabditina</taxon>
        <taxon>Rhabditomorpha</taxon>
        <taxon>Strongyloidea</taxon>
        <taxon>Ancylostomatidae</taxon>
        <taxon>Ancylostomatinae</taxon>
        <taxon>Ancylostoma</taxon>
    </lineage>
</organism>
<gene>
    <name evidence="1" type="ORF">ANCCAN_17187</name>
</gene>
<dbReference type="Proteomes" id="UP000252519">
    <property type="component" value="Unassembled WGS sequence"/>
</dbReference>
<sequence>MKAFPSTLISSMLKYRLYCFERNSTNRGFSMRLDGFQQCEERWAVEKTQMRSAEEML</sequence>